<feature type="region of interest" description="Disordered" evidence="3">
    <location>
        <begin position="1"/>
        <end position="24"/>
    </location>
</feature>
<keyword evidence="2 5" id="KW-0067">ATP-binding</keyword>
<evidence type="ECO:0000313" key="5">
    <source>
        <dbReference type="EMBL" id="PJM76377.1"/>
    </source>
</evidence>
<comment type="caution">
    <text evidence="5">The sequence shown here is derived from an EMBL/GenBank/DDBJ whole genome shotgun (WGS) entry which is preliminary data.</text>
</comment>
<dbReference type="GO" id="GO:0005524">
    <property type="term" value="F:ATP binding"/>
    <property type="evidence" value="ECO:0007669"/>
    <property type="project" value="UniProtKB-KW"/>
</dbReference>
<evidence type="ECO:0000313" key="6">
    <source>
        <dbReference type="Proteomes" id="UP000231451"/>
    </source>
</evidence>
<dbReference type="InterPro" id="IPR003593">
    <property type="entry name" value="AAA+_ATPase"/>
</dbReference>
<dbReference type="InterPro" id="IPR027417">
    <property type="entry name" value="P-loop_NTPase"/>
</dbReference>
<keyword evidence="1" id="KW-0547">Nucleotide-binding</keyword>
<evidence type="ECO:0000256" key="2">
    <source>
        <dbReference type="ARBA" id="ARBA00022840"/>
    </source>
</evidence>
<dbReference type="Gene3D" id="3.40.50.300">
    <property type="entry name" value="P-loop containing nucleotide triphosphate hydrolases"/>
    <property type="match status" value="1"/>
</dbReference>
<dbReference type="AlphaFoldDB" id="A0A2M9HHW1"/>
<protein>
    <submittedName>
        <fullName evidence="5">ABC transporter ATP-binding protein</fullName>
    </submittedName>
</protein>
<dbReference type="Pfam" id="PF00005">
    <property type="entry name" value="ABC_tran"/>
    <property type="match status" value="1"/>
</dbReference>
<accession>A0A2M9HHW1</accession>
<proteinExistence type="predicted"/>
<evidence type="ECO:0000256" key="3">
    <source>
        <dbReference type="SAM" id="MobiDB-lite"/>
    </source>
</evidence>
<dbReference type="SMART" id="SM00382">
    <property type="entry name" value="AAA"/>
    <property type="match status" value="1"/>
</dbReference>
<dbReference type="PROSITE" id="PS50893">
    <property type="entry name" value="ABC_TRANSPORTER_2"/>
    <property type="match status" value="1"/>
</dbReference>
<organism evidence="5 6">
    <name type="scientific">Bifidobacterium simiarum</name>
    <dbReference type="NCBI Taxonomy" id="2045441"/>
    <lineage>
        <taxon>Bacteria</taxon>
        <taxon>Bacillati</taxon>
        <taxon>Actinomycetota</taxon>
        <taxon>Actinomycetes</taxon>
        <taxon>Bifidobacteriales</taxon>
        <taxon>Bifidobacteriaceae</taxon>
        <taxon>Bifidobacterium</taxon>
    </lineage>
</organism>
<dbReference type="InterPro" id="IPR003439">
    <property type="entry name" value="ABC_transporter-like_ATP-bd"/>
</dbReference>
<dbReference type="SUPFAM" id="SSF52540">
    <property type="entry name" value="P-loop containing nucleoside triphosphate hydrolases"/>
    <property type="match status" value="1"/>
</dbReference>
<dbReference type="RefSeq" id="WP_100512245.1">
    <property type="nucleotide sequence ID" value="NZ_PEBK01000001.1"/>
</dbReference>
<dbReference type="EMBL" id="PEBK01000001">
    <property type="protein sequence ID" value="PJM76377.1"/>
    <property type="molecule type" value="Genomic_DNA"/>
</dbReference>
<name>A0A2M9HHW1_9BIFI</name>
<evidence type="ECO:0000256" key="1">
    <source>
        <dbReference type="ARBA" id="ARBA00022741"/>
    </source>
</evidence>
<feature type="compositionally biased region" description="Basic and acidic residues" evidence="3">
    <location>
        <begin position="1"/>
        <end position="15"/>
    </location>
</feature>
<dbReference type="PANTHER" id="PTHR43158:SF2">
    <property type="entry name" value="SKFA PEPTIDE EXPORT ATP-BINDING PROTEIN SKFE"/>
    <property type="match status" value="1"/>
</dbReference>
<dbReference type="Proteomes" id="UP000231451">
    <property type="component" value="Unassembled WGS sequence"/>
</dbReference>
<dbReference type="GO" id="GO:0016887">
    <property type="term" value="F:ATP hydrolysis activity"/>
    <property type="evidence" value="ECO:0007669"/>
    <property type="project" value="InterPro"/>
</dbReference>
<keyword evidence="6" id="KW-1185">Reference proteome</keyword>
<reference evidence="5 6" key="1">
    <citation type="submission" date="2017-10" db="EMBL/GenBank/DDBJ databases">
        <title>Draft genome sequences of strains TRE 1, TRE 9, TRE H and TRI 7, isolated from tamarins, belonging to four potential novel Bifidobacterium species.</title>
        <authorList>
            <person name="Mattarelli P."/>
            <person name="Modesto M."/>
            <person name="Puglisi E."/>
            <person name="Morelli L."/>
            <person name="Spezio C."/>
            <person name="Bonetti A."/>
            <person name="Sandri C."/>
        </authorList>
    </citation>
    <scope>NUCLEOTIDE SEQUENCE [LARGE SCALE GENOMIC DNA]</scope>
    <source>
        <strain evidence="6">TRI7</strain>
    </source>
</reference>
<sequence length="334" mass="36455">MTDDITDRSASHADSETVGPVTTDPVSAIPDAAVCAESVGFYRDRRLILADVNLTVRKGEKWILFGPNGIGKSTLISMMSLRQFPNVGRLSLLGHRPGGIDKFSFRDIALASSLSGREVAPPADPIDVIVDAAPIRAVPQDLGDSADVVELTGGRERRQRDTAEYERAYALMERFGIEYLAGKRMAGLSEGERTRVLICRNLMSDAELMIFDEPTTGMDLGGRELVVRELGRLGRGEDGMAGRTVILVTHQLEEIPDGFDHLALMGHMPEERYREYLDAHPNIYAPDLGNPMPGTIIYTGGLDGGFTADRLGAMFGFPVSVRHTAGRWSAIRAR</sequence>
<dbReference type="PANTHER" id="PTHR43158">
    <property type="entry name" value="SKFA PEPTIDE EXPORT ATP-BINDING PROTEIN SKFE"/>
    <property type="match status" value="1"/>
</dbReference>
<dbReference type="OrthoDB" id="3226990at2"/>
<feature type="domain" description="ABC transporter" evidence="4">
    <location>
        <begin position="34"/>
        <end position="292"/>
    </location>
</feature>
<gene>
    <name evidence="5" type="ORF">CSQ87_02090</name>
</gene>
<evidence type="ECO:0000259" key="4">
    <source>
        <dbReference type="PROSITE" id="PS50893"/>
    </source>
</evidence>